<name>A0A9P5VGC8_9FUNG</name>
<evidence type="ECO:0000256" key="1">
    <source>
        <dbReference type="SAM" id="Phobius"/>
    </source>
</evidence>
<protein>
    <submittedName>
        <fullName evidence="2">Uncharacterized protein</fullName>
    </submittedName>
</protein>
<comment type="caution">
    <text evidence="2">The sequence shown here is derived from an EMBL/GenBank/DDBJ whole genome shotgun (WGS) entry which is preliminary data.</text>
</comment>
<sequence length="128" mass="13363">MDMNEGFQYGQAVKRFTGHDEVDTNGAGGCAVAIAGVIACAVGLGACIMTTVPATIIGCDTMGVRSWLTGLIVSGIAGIIVECKNMGSDFNGHKFAVECTVAQYIVFHPPPNGVPADVRSFYKKQCSD</sequence>
<keyword evidence="1" id="KW-0812">Transmembrane</keyword>
<dbReference type="AlphaFoldDB" id="A0A9P5VGC8"/>
<evidence type="ECO:0000313" key="3">
    <source>
        <dbReference type="Proteomes" id="UP000696485"/>
    </source>
</evidence>
<keyword evidence="3" id="KW-1185">Reference proteome</keyword>
<gene>
    <name evidence="2" type="ORF">BG006_003189</name>
</gene>
<keyword evidence="1" id="KW-1133">Transmembrane helix</keyword>
<dbReference type="EMBL" id="JAAAUY010001831">
    <property type="protein sequence ID" value="KAF9318474.1"/>
    <property type="molecule type" value="Genomic_DNA"/>
</dbReference>
<feature type="non-terminal residue" evidence="2">
    <location>
        <position position="128"/>
    </location>
</feature>
<feature type="transmembrane region" description="Helical" evidence="1">
    <location>
        <begin position="26"/>
        <end position="52"/>
    </location>
</feature>
<keyword evidence="1" id="KW-0472">Membrane</keyword>
<feature type="transmembrane region" description="Helical" evidence="1">
    <location>
        <begin position="64"/>
        <end position="81"/>
    </location>
</feature>
<evidence type="ECO:0000313" key="2">
    <source>
        <dbReference type="EMBL" id="KAF9318474.1"/>
    </source>
</evidence>
<proteinExistence type="predicted"/>
<dbReference type="Proteomes" id="UP000696485">
    <property type="component" value="Unassembled WGS sequence"/>
</dbReference>
<reference evidence="2" key="1">
    <citation type="journal article" date="2020" name="Fungal Divers.">
        <title>Resolving the Mortierellaceae phylogeny through synthesis of multi-gene phylogenetics and phylogenomics.</title>
        <authorList>
            <person name="Vandepol N."/>
            <person name="Liber J."/>
            <person name="Desiro A."/>
            <person name="Na H."/>
            <person name="Kennedy M."/>
            <person name="Barry K."/>
            <person name="Grigoriev I.V."/>
            <person name="Miller A.N."/>
            <person name="O'Donnell K."/>
            <person name="Stajich J.E."/>
            <person name="Bonito G."/>
        </authorList>
    </citation>
    <scope>NUCLEOTIDE SEQUENCE</scope>
    <source>
        <strain evidence="2">NVP1</strain>
    </source>
</reference>
<organism evidence="2 3">
    <name type="scientific">Podila minutissima</name>
    <dbReference type="NCBI Taxonomy" id="64525"/>
    <lineage>
        <taxon>Eukaryota</taxon>
        <taxon>Fungi</taxon>
        <taxon>Fungi incertae sedis</taxon>
        <taxon>Mucoromycota</taxon>
        <taxon>Mortierellomycotina</taxon>
        <taxon>Mortierellomycetes</taxon>
        <taxon>Mortierellales</taxon>
        <taxon>Mortierellaceae</taxon>
        <taxon>Podila</taxon>
    </lineage>
</organism>
<accession>A0A9P5VGC8</accession>